<dbReference type="RefSeq" id="WP_196264043.1">
    <property type="nucleotide sequence ID" value="NZ_JADQDN010000005.1"/>
</dbReference>
<dbReference type="InterPro" id="IPR036488">
    <property type="entry name" value="DUF1883-like_sf"/>
</dbReference>
<proteinExistence type="predicted"/>
<sequence>MQFQHWREHLNKGDVVEIDCSHRCNVKLMDDSNFNRFKRSDRHSYYGGHYDRLPARIVVPHTGTWNITLDLGGGSANIRFGMRVIPA</sequence>
<name>A0ABS0HT59_9HYPH</name>
<gene>
    <name evidence="2" type="ORF">I2H36_11485</name>
</gene>
<evidence type="ECO:0000313" key="3">
    <source>
        <dbReference type="Proteomes" id="UP000611708"/>
    </source>
</evidence>
<dbReference type="Pfam" id="PF08980">
    <property type="entry name" value="DUF1883"/>
    <property type="match status" value="1"/>
</dbReference>
<feature type="domain" description="DUF1883" evidence="1">
    <location>
        <begin position="1"/>
        <end position="77"/>
    </location>
</feature>
<evidence type="ECO:0000313" key="2">
    <source>
        <dbReference type="EMBL" id="MBF9196665.1"/>
    </source>
</evidence>
<dbReference type="SUPFAM" id="SSF141099">
    <property type="entry name" value="Atu1913-like"/>
    <property type="match status" value="1"/>
</dbReference>
<keyword evidence="3" id="KW-1185">Reference proteome</keyword>
<evidence type="ECO:0000259" key="1">
    <source>
        <dbReference type="Pfam" id="PF08980"/>
    </source>
</evidence>
<protein>
    <submittedName>
        <fullName evidence="2">DUF1883 domain-containing protein</fullName>
    </submittedName>
</protein>
<dbReference type="Gene3D" id="4.10.1210.10">
    <property type="entry name" value="Atu1913-like"/>
    <property type="match status" value="1"/>
</dbReference>
<reference evidence="2 3" key="1">
    <citation type="submission" date="2020-11" db="EMBL/GenBank/DDBJ databases">
        <authorList>
            <person name="Kim M.K."/>
        </authorList>
    </citation>
    <scope>NUCLEOTIDE SEQUENCE [LARGE SCALE GENOMIC DNA]</scope>
    <source>
        <strain evidence="2 3">BT290</strain>
    </source>
</reference>
<organism evidence="2 3">
    <name type="scientific">Microvirga terrestris</name>
    <dbReference type="NCBI Taxonomy" id="2791024"/>
    <lineage>
        <taxon>Bacteria</taxon>
        <taxon>Pseudomonadati</taxon>
        <taxon>Pseudomonadota</taxon>
        <taxon>Alphaproteobacteria</taxon>
        <taxon>Hyphomicrobiales</taxon>
        <taxon>Methylobacteriaceae</taxon>
        <taxon>Microvirga</taxon>
    </lineage>
</organism>
<dbReference type="EMBL" id="JADQDN010000005">
    <property type="protein sequence ID" value="MBF9196665.1"/>
    <property type="molecule type" value="Genomic_DNA"/>
</dbReference>
<accession>A0ABS0HT59</accession>
<comment type="caution">
    <text evidence="2">The sequence shown here is derived from an EMBL/GenBank/DDBJ whole genome shotgun (WGS) entry which is preliminary data.</text>
</comment>
<dbReference type="InterPro" id="IPR015073">
    <property type="entry name" value="DUF1883"/>
</dbReference>
<dbReference type="Proteomes" id="UP000611708">
    <property type="component" value="Unassembled WGS sequence"/>
</dbReference>